<dbReference type="Pfam" id="PF04343">
    <property type="entry name" value="DUF488"/>
    <property type="match status" value="1"/>
</dbReference>
<protein>
    <submittedName>
        <fullName evidence="1">DUF488 domain-containing protein</fullName>
    </submittedName>
</protein>
<gene>
    <name evidence="1" type="ORF">KC820_04820</name>
</gene>
<reference evidence="1 2" key="1">
    <citation type="submission" date="2021-04" db="EMBL/GenBank/DDBJ databases">
        <title>Allobacillus sp. nov. SKP8-2 isolated from shrimp paste.</title>
        <authorList>
            <person name="Tanasupawat S."/>
            <person name="Yiamsombat S."/>
            <person name="Kanchanasin P."/>
            <person name="Kuncharoen N."/>
        </authorList>
    </citation>
    <scope>NUCLEOTIDE SEQUENCE [LARGE SCALE GENOMIC DNA]</scope>
    <source>
        <strain evidence="1 2">SKP8-2</strain>
    </source>
</reference>
<dbReference type="PANTHER" id="PTHR39337:SF1">
    <property type="entry name" value="BLR5642 PROTEIN"/>
    <property type="match status" value="1"/>
</dbReference>
<dbReference type="EMBL" id="JAGSIE010000012">
    <property type="protein sequence ID" value="MBR7553474.1"/>
    <property type="molecule type" value="Genomic_DNA"/>
</dbReference>
<dbReference type="InterPro" id="IPR007438">
    <property type="entry name" value="DUF488"/>
</dbReference>
<dbReference type="PIRSF" id="PIRSF024492">
    <property type="entry name" value="UCP024492"/>
    <property type="match status" value="1"/>
</dbReference>
<sequence length="184" mass="21620">MNIYTVGHSVHSQDFFLKMLFYANIDFVADVRAFPGSRKFPHFKKERMEQWLPESSIAYQHFSLLGGRRTKSRSFQEELNEGWNNQSFHNYADYTLTEDFLEGVNELQHVAKKHNLVYFCSERHPSRCHRLLISNWLQVNGWNVFHIIDNSKSEIELVEHELGRWGAMPIIEADGSVVYPKLNS</sequence>
<dbReference type="PANTHER" id="PTHR39337">
    <property type="entry name" value="BLR5642 PROTEIN"/>
    <property type="match status" value="1"/>
</dbReference>
<dbReference type="InterPro" id="IPR014519">
    <property type="entry name" value="UCP024492"/>
</dbReference>
<dbReference type="AlphaFoldDB" id="A0A941CTN0"/>
<evidence type="ECO:0000313" key="2">
    <source>
        <dbReference type="Proteomes" id="UP000675431"/>
    </source>
</evidence>
<name>A0A941CTN0_9BACI</name>
<evidence type="ECO:0000313" key="1">
    <source>
        <dbReference type="EMBL" id="MBR7553474.1"/>
    </source>
</evidence>
<keyword evidence="2" id="KW-1185">Reference proteome</keyword>
<comment type="caution">
    <text evidence="1">The sequence shown here is derived from an EMBL/GenBank/DDBJ whole genome shotgun (WGS) entry which is preliminary data.</text>
</comment>
<dbReference type="RefSeq" id="WP_212368719.1">
    <property type="nucleotide sequence ID" value="NZ_JAGSIE010000012.1"/>
</dbReference>
<organism evidence="1 2">
    <name type="scientific">Allobacillus saliphilus</name>
    <dbReference type="NCBI Taxonomy" id="2912308"/>
    <lineage>
        <taxon>Bacteria</taxon>
        <taxon>Bacillati</taxon>
        <taxon>Bacillota</taxon>
        <taxon>Bacilli</taxon>
        <taxon>Bacillales</taxon>
        <taxon>Bacillaceae</taxon>
        <taxon>Allobacillus</taxon>
    </lineage>
</organism>
<dbReference type="Proteomes" id="UP000675431">
    <property type="component" value="Unassembled WGS sequence"/>
</dbReference>
<accession>A0A941CTN0</accession>
<proteinExistence type="predicted"/>